<dbReference type="RefSeq" id="WP_008731599.1">
    <property type="nucleotide sequence ID" value="NZ_AKFT01000113.1"/>
</dbReference>
<comment type="caution">
    <text evidence="3">The sequence shown here is derived from an EMBL/GenBank/DDBJ whole genome shotgun (WGS) entry which is preliminary data.</text>
</comment>
<evidence type="ECO:0000256" key="1">
    <source>
        <dbReference type="SAM" id="MobiDB-lite"/>
    </source>
</evidence>
<dbReference type="EMBL" id="AKFT01000113">
    <property type="protein sequence ID" value="EJF44355.1"/>
    <property type="molecule type" value="Genomic_DNA"/>
</dbReference>
<dbReference type="OrthoDB" id="3260110at2"/>
<gene>
    <name evidence="3" type="ORF">HMPREF1318_0270</name>
</gene>
<proteinExistence type="predicted"/>
<keyword evidence="4" id="KW-1185">Reference proteome</keyword>
<dbReference type="PATRIC" id="fig|1125718.3.peg.1446"/>
<evidence type="ECO:0000256" key="2">
    <source>
        <dbReference type="SAM" id="Phobius"/>
    </source>
</evidence>
<dbReference type="Proteomes" id="UP000002941">
    <property type="component" value="Unassembled WGS sequence"/>
</dbReference>
<reference evidence="3 4" key="1">
    <citation type="submission" date="2012-05" db="EMBL/GenBank/DDBJ databases">
        <authorList>
            <person name="Harkins D.M."/>
            <person name="Madupu R."/>
            <person name="Durkin A.S."/>
            <person name="Torralba M."/>
            <person name="Methe B."/>
            <person name="Sutton G.G."/>
            <person name="Nelson K.E."/>
        </authorList>
    </citation>
    <scope>NUCLEOTIDE SEQUENCE [LARGE SCALE GENOMIC DNA]</scope>
    <source>
        <strain evidence="3 4">F0489</strain>
    </source>
</reference>
<keyword evidence="2" id="KW-1133">Transmembrane helix</keyword>
<feature type="transmembrane region" description="Helical" evidence="2">
    <location>
        <begin position="53"/>
        <end position="73"/>
    </location>
</feature>
<dbReference type="AlphaFoldDB" id="J1HF04"/>
<sequence>MSTAAARVRRPRTDDIAPSGRRSTARDQVRQVKEQPQLHVVRGVAPARATMPFLLVVVAILVGALAASMLLNAKMADTAYKMKAAQTELNVLNDHIETVRSDVQEASSPDSLASRATDMGMVPAAAPGVVDLSNSTLSGGSAATADSK</sequence>
<evidence type="ECO:0008006" key="5">
    <source>
        <dbReference type="Google" id="ProtNLM"/>
    </source>
</evidence>
<name>J1HF04_9ACTO</name>
<keyword evidence="2" id="KW-0812">Transmembrane</keyword>
<evidence type="ECO:0000313" key="4">
    <source>
        <dbReference type="Proteomes" id="UP000002941"/>
    </source>
</evidence>
<dbReference type="eggNOG" id="COG2919">
    <property type="taxonomic scope" value="Bacteria"/>
</dbReference>
<evidence type="ECO:0000313" key="3">
    <source>
        <dbReference type="EMBL" id="EJF44355.1"/>
    </source>
</evidence>
<protein>
    <recommendedName>
        <fullName evidence="5">Cell division protein FtsL</fullName>
    </recommendedName>
</protein>
<feature type="region of interest" description="Disordered" evidence="1">
    <location>
        <begin position="1"/>
        <end position="31"/>
    </location>
</feature>
<keyword evidence="2" id="KW-0472">Membrane</keyword>
<accession>J1HF04</accession>
<organism evidence="3 4">
    <name type="scientific">Actinomyces massiliensis F0489</name>
    <dbReference type="NCBI Taxonomy" id="1125718"/>
    <lineage>
        <taxon>Bacteria</taxon>
        <taxon>Bacillati</taxon>
        <taxon>Actinomycetota</taxon>
        <taxon>Actinomycetes</taxon>
        <taxon>Actinomycetales</taxon>
        <taxon>Actinomycetaceae</taxon>
        <taxon>Actinomyces</taxon>
    </lineage>
</organism>